<keyword evidence="2" id="KW-0378">Hydrolase</keyword>
<evidence type="ECO:0000313" key="7">
    <source>
        <dbReference type="Proteomes" id="UP000000644"/>
    </source>
</evidence>
<keyword evidence="3 6" id="KW-0269">Exonuclease</keyword>
<dbReference type="Proteomes" id="UP000000644">
    <property type="component" value="Chromosome"/>
</dbReference>
<evidence type="ECO:0000313" key="6">
    <source>
        <dbReference type="EMBL" id="ABM38561.1"/>
    </source>
</evidence>
<dbReference type="PANTHER" id="PTHR30231">
    <property type="entry name" value="DNA POLYMERASE III SUBUNIT EPSILON"/>
    <property type="match status" value="1"/>
</dbReference>
<dbReference type="SUPFAM" id="SSF53098">
    <property type="entry name" value="Ribonuclease H-like"/>
    <property type="match status" value="1"/>
</dbReference>
<dbReference type="CDD" id="cd06127">
    <property type="entry name" value="DEDDh"/>
    <property type="match status" value="1"/>
</dbReference>
<reference evidence="7" key="1">
    <citation type="journal article" date="2009" name="Environ. Microbiol.">
        <title>The genome of Polaromonas naphthalenivorans strain CJ2, isolated from coal tar-contaminated sediment, reveals physiological and metabolic versatility and evolution through extensive horizontal gene transfer.</title>
        <authorList>
            <person name="Yagi J.M."/>
            <person name="Sims D."/>
            <person name="Brettin T."/>
            <person name="Bruce D."/>
            <person name="Madsen E.L."/>
        </authorList>
    </citation>
    <scope>NUCLEOTIDE SEQUENCE [LARGE SCALE GENOMIC DNA]</scope>
    <source>
        <strain evidence="7">CJ2</strain>
    </source>
</reference>
<evidence type="ECO:0000256" key="2">
    <source>
        <dbReference type="ARBA" id="ARBA00022801"/>
    </source>
</evidence>
<accession>A1VSD3</accession>
<name>A1VSD3_POLNA</name>
<dbReference type="RefSeq" id="WP_011802632.1">
    <property type="nucleotide sequence ID" value="NC_008781.1"/>
</dbReference>
<dbReference type="SUPFAM" id="SSF46565">
    <property type="entry name" value="Chaperone J-domain"/>
    <property type="match status" value="1"/>
</dbReference>
<dbReference type="HOGENOM" id="CLU_597084_0_0_4"/>
<gene>
    <name evidence="6" type="ordered locus">Pnap_3263</name>
</gene>
<sequence length="550" mass="61224">MNHQAWVLIDTETTGLTVPIFVVELGAQRMRGWLPEGSPFRRLLNQNLDIPPASSRVHGYTREILERDGEPAAVVYRDFAAYAGGLPVVAFNLEYDLDEVLLPEWKRLGITPMVTAGFCALRLAQRLLDPVPAGNCKLQTLRQYYRLPERGAHTALGDVETVADLLAKVLRPIAEQRQLHSWADICAYAEAEWFPSRIAFGKFKGRQVQDARTDSALRGWLQWLSNSANTRSASMGRWYLQQLERGDAQSETPVTVTAAANGDTPPAAGSAAPQAGIVVFVNPEIGALRQLIAAARTQLAELEAGYMKDRHAVDLTQAAIFNLVRGHYQQRDRLKLVIDYRSLYLKTLLRSGEDEAAQVAEDYEQAKAQSDAHYEQAQTAAASRKALSSDEEAELKTLWKKLVRLYHPDRFAHQPDKLETYHHLTSAINQARENGDIARLREIAHDPHGFILRHGWVSLDFGDEAELKNLRRLLDTLQLEIVTTLDSRNSLHESAEFELCQLCTQTPGLLEEVAAGQMEVIAAEIAQLQAQAGQLEADIAELTGEDAAIE</sequence>
<dbReference type="Gene3D" id="3.30.420.10">
    <property type="entry name" value="Ribonuclease H-like superfamily/Ribonuclease H"/>
    <property type="match status" value="1"/>
</dbReference>
<feature type="domain" description="Exonuclease" evidence="5">
    <location>
        <begin position="5"/>
        <end position="175"/>
    </location>
</feature>
<dbReference type="AlphaFoldDB" id="A1VSD3"/>
<keyword evidence="7" id="KW-1185">Reference proteome</keyword>
<dbReference type="GO" id="GO:0008408">
    <property type="term" value="F:3'-5' exonuclease activity"/>
    <property type="evidence" value="ECO:0007669"/>
    <property type="project" value="TreeGrafter"/>
</dbReference>
<dbReference type="GO" id="GO:0003676">
    <property type="term" value="F:nucleic acid binding"/>
    <property type="evidence" value="ECO:0007669"/>
    <property type="project" value="InterPro"/>
</dbReference>
<dbReference type="GO" id="GO:0006259">
    <property type="term" value="P:DNA metabolic process"/>
    <property type="evidence" value="ECO:0007669"/>
    <property type="project" value="UniProtKB-ARBA"/>
</dbReference>
<dbReference type="InterPro" id="IPR036397">
    <property type="entry name" value="RNaseH_sf"/>
</dbReference>
<dbReference type="eggNOG" id="COG0847">
    <property type="taxonomic scope" value="Bacteria"/>
</dbReference>
<keyword evidence="4" id="KW-0175">Coiled coil</keyword>
<keyword evidence="1" id="KW-0540">Nuclease</keyword>
<organism evidence="6 7">
    <name type="scientific">Polaromonas naphthalenivorans (strain CJ2)</name>
    <dbReference type="NCBI Taxonomy" id="365044"/>
    <lineage>
        <taxon>Bacteria</taxon>
        <taxon>Pseudomonadati</taxon>
        <taxon>Pseudomonadota</taxon>
        <taxon>Betaproteobacteria</taxon>
        <taxon>Burkholderiales</taxon>
        <taxon>Comamonadaceae</taxon>
        <taxon>Polaromonas</taxon>
    </lineage>
</organism>
<dbReference type="InterPro" id="IPR012337">
    <property type="entry name" value="RNaseH-like_sf"/>
</dbReference>
<evidence type="ECO:0000256" key="1">
    <source>
        <dbReference type="ARBA" id="ARBA00022722"/>
    </source>
</evidence>
<evidence type="ECO:0000256" key="4">
    <source>
        <dbReference type="SAM" id="Coils"/>
    </source>
</evidence>
<dbReference type="KEGG" id="pna:Pnap_3263"/>
<dbReference type="EMBL" id="CP000529">
    <property type="protein sequence ID" value="ABM38561.1"/>
    <property type="molecule type" value="Genomic_DNA"/>
</dbReference>
<proteinExistence type="predicted"/>
<dbReference type="Pfam" id="PF00929">
    <property type="entry name" value="RNase_T"/>
    <property type="match status" value="1"/>
</dbReference>
<dbReference type="SMART" id="SM00479">
    <property type="entry name" value="EXOIII"/>
    <property type="match status" value="1"/>
</dbReference>
<dbReference type="STRING" id="365044.Pnap_3263"/>
<dbReference type="InterPro" id="IPR036869">
    <property type="entry name" value="J_dom_sf"/>
</dbReference>
<protein>
    <submittedName>
        <fullName evidence="6">Exonuclease, RNase T and DNA polymerase III</fullName>
    </submittedName>
</protein>
<feature type="coiled-coil region" evidence="4">
    <location>
        <begin position="518"/>
        <end position="545"/>
    </location>
</feature>
<evidence type="ECO:0000259" key="5">
    <source>
        <dbReference type="SMART" id="SM00479"/>
    </source>
</evidence>
<dbReference type="InterPro" id="IPR013520">
    <property type="entry name" value="Ribonucl_H"/>
</dbReference>
<evidence type="ECO:0000256" key="3">
    <source>
        <dbReference type="ARBA" id="ARBA00022839"/>
    </source>
</evidence>
<dbReference type="PANTHER" id="PTHR30231:SF4">
    <property type="entry name" value="PROTEIN NEN2"/>
    <property type="match status" value="1"/>
</dbReference>
<dbReference type="OrthoDB" id="9791657at2"/>